<protein>
    <submittedName>
        <fullName evidence="2">Uncharacterized protein</fullName>
    </submittedName>
</protein>
<feature type="compositionally biased region" description="Basic and acidic residues" evidence="1">
    <location>
        <begin position="1"/>
        <end position="16"/>
    </location>
</feature>
<keyword evidence="3" id="KW-1185">Reference proteome</keyword>
<gene>
    <name evidence="2" type="ORF">V1477_018364</name>
</gene>
<dbReference type="AlphaFoldDB" id="A0ABD2AZ84"/>
<evidence type="ECO:0000313" key="2">
    <source>
        <dbReference type="EMBL" id="KAL2725926.1"/>
    </source>
</evidence>
<evidence type="ECO:0000313" key="3">
    <source>
        <dbReference type="Proteomes" id="UP001607303"/>
    </source>
</evidence>
<dbReference type="EMBL" id="JAYRBN010000110">
    <property type="protein sequence ID" value="KAL2725926.1"/>
    <property type="molecule type" value="Genomic_DNA"/>
</dbReference>
<comment type="caution">
    <text evidence="2">The sequence shown here is derived from an EMBL/GenBank/DDBJ whole genome shotgun (WGS) entry which is preliminary data.</text>
</comment>
<evidence type="ECO:0000256" key="1">
    <source>
        <dbReference type="SAM" id="MobiDB-lite"/>
    </source>
</evidence>
<sequence length="229" mass="25929">MQRRDEGETRRERVNSSDDPWVSSKRLVPRKLTMGEFYGRNIRKPELRVEEHPCYSIPRKVGKIFSEGNPIVMVGFPPVPPPPPSSPSPIENVRGAGVWNLESEAWKTDYCYSGLVIQVASRAIKYDSVHVTSKRNIRDWSSLSRWASASVVVNRVESTTIDVANGNIELTLESPSTFGGPIKKMIYQERSFILDDDEEAVWRRGESRGPSRISRQRCAPSIGIKVTER</sequence>
<accession>A0ABD2AZ84</accession>
<reference evidence="2 3" key="1">
    <citation type="journal article" date="2024" name="Ann. Entomol. Soc. Am.">
        <title>Genomic analyses of the southern and eastern yellowjacket wasps (Hymenoptera: Vespidae) reveal evolutionary signatures of social life.</title>
        <authorList>
            <person name="Catto M.A."/>
            <person name="Caine P.B."/>
            <person name="Orr S.E."/>
            <person name="Hunt B.G."/>
            <person name="Goodisman M.A.D."/>
        </authorList>
    </citation>
    <scope>NUCLEOTIDE SEQUENCE [LARGE SCALE GENOMIC DNA]</scope>
    <source>
        <strain evidence="2">232</strain>
        <tissue evidence="2">Head and thorax</tissue>
    </source>
</reference>
<organism evidence="2 3">
    <name type="scientific">Vespula maculifrons</name>
    <name type="common">Eastern yellow jacket</name>
    <name type="synonym">Wasp</name>
    <dbReference type="NCBI Taxonomy" id="7453"/>
    <lineage>
        <taxon>Eukaryota</taxon>
        <taxon>Metazoa</taxon>
        <taxon>Ecdysozoa</taxon>
        <taxon>Arthropoda</taxon>
        <taxon>Hexapoda</taxon>
        <taxon>Insecta</taxon>
        <taxon>Pterygota</taxon>
        <taxon>Neoptera</taxon>
        <taxon>Endopterygota</taxon>
        <taxon>Hymenoptera</taxon>
        <taxon>Apocrita</taxon>
        <taxon>Aculeata</taxon>
        <taxon>Vespoidea</taxon>
        <taxon>Vespidae</taxon>
        <taxon>Vespinae</taxon>
        <taxon>Vespula</taxon>
    </lineage>
</organism>
<feature type="region of interest" description="Disordered" evidence="1">
    <location>
        <begin position="1"/>
        <end position="22"/>
    </location>
</feature>
<dbReference type="Proteomes" id="UP001607303">
    <property type="component" value="Unassembled WGS sequence"/>
</dbReference>
<proteinExistence type="predicted"/>
<name>A0ABD2AZ84_VESMC</name>